<evidence type="ECO:0000313" key="3">
    <source>
        <dbReference type="EMBL" id="MCA9379159.1"/>
    </source>
</evidence>
<organism evidence="3 4">
    <name type="scientific">Candidatus Dojkabacteria bacterium</name>
    <dbReference type="NCBI Taxonomy" id="2099670"/>
    <lineage>
        <taxon>Bacteria</taxon>
        <taxon>Candidatus Dojkabacteria</taxon>
    </lineage>
</organism>
<dbReference type="SUPFAM" id="SSF56420">
    <property type="entry name" value="Peptide deformylase"/>
    <property type="match status" value="1"/>
</dbReference>
<dbReference type="PANTHER" id="PTHR10458:SF22">
    <property type="entry name" value="PEPTIDE DEFORMYLASE"/>
    <property type="match status" value="1"/>
</dbReference>
<feature type="active site" evidence="2">
    <location>
        <position position="144"/>
    </location>
</feature>
<dbReference type="HAMAP" id="MF_00163">
    <property type="entry name" value="Pep_deformylase"/>
    <property type="match status" value="1"/>
</dbReference>
<evidence type="ECO:0000256" key="2">
    <source>
        <dbReference type="HAMAP-Rule" id="MF_00163"/>
    </source>
</evidence>
<comment type="caution">
    <text evidence="3">The sequence shown here is derived from an EMBL/GenBank/DDBJ whole genome shotgun (WGS) entry which is preliminary data.</text>
</comment>
<dbReference type="Gene3D" id="3.90.45.10">
    <property type="entry name" value="Peptide deformylase"/>
    <property type="match status" value="1"/>
</dbReference>
<dbReference type="InterPro" id="IPR023635">
    <property type="entry name" value="Peptide_deformylase"/>
</dbReference>
<dbReference type="NCBIfam" id="TIGR00079">
    <property type="entry name" value="pept_deformyl"/>
    <property type="match status" value="1"/>
</dbReference>
<comment type="similarity">
    <text evidence="1 2">Belongs to the polypeptide deformylase family.</text>
</comment>
<accession>A0A955KZI0</accession>
<keyword evidence="2" id="KW-0408">Iron</keyword>
<comment type="function">
    <text evidence="2">Removes the formyl group from the N-terminal Met of newly synthesized proteins. Requires at least a dipeptide for an efficient rate of reaction. N-terminal L-methionine is a prerequisite for activity but the enzyme has broad specificity at other positions.</text>
</comment>
<dbReference type="PIRSF" id="PIRSF004749">
    <property type="entry name" value="Pep_def"/>
    <property type="match status" value="1"/>
</dbReference>
<keyword evidence="2 3" id="KW-0378">Hydrolase</keyword>
<feature type="binding site" evidence="2">
    <location>
        <position position="147"/>
    </location>
    <ligand>
        <name>Fe cation</name>
        <dbReference type="ChEBI" id="CHEBI:24875"/>
    </ligand>
</feature>
<dbReference type="GO" id="GO:0006412">
    <property type="term" value="P:translation"/>
    <property type="evidence" value="ECO:0007669"/>
    <property type="project" value="UniProtKB-UniRule"/>
</dbReference>
<reference evidence="3" key="1">
    <citation type="submission" date="2020-04" db="EMBL/GenBank/DDBJ databases">
        <authorList>
            <person name="Zhang T."/>
        </authorList>
    </citation>
    <scope>NUCLEOTIDE SEQUENCE</scope>
    <source>
        <strain evidence="3">HKST-UBA12</strain>
    </source>
</reference>
<dbReference type="PRINTS" id="PR01576">
    <property type="entry name" value="PDEFORMYLASE"/>
</dbReference>
<dbReference type="CDD" id="cd00487">
    <property type="entry name" value="Pep_deformylase"/>
    <property type="match status" value="1"/>
</dbReference>
<gene>
    <name evidence="2 3" type="primary">def</name>
    <name evidence="3" type="ORF">KC640_01910</name>
</gene>
<keyword evidence="2" id="KW-0479">Metal-binding</keyword>
<dbReference type="AlphaFoldDB" id="A0A955KZI0"/>
<dbReference type="Pfam" id="PF01327">
    <property type="entry name" value="Pep_deformylase"/>
    <property type="match status" value="1"/>
</dbReference>
<feature type="binding site" evidence="2">
    <location>
        <position position="143"/>
    </location>
    <ligand>
        <name>Fe cation</name>
        <dbReference type="ChEBI" id="CHEBI:24875"/>
    </ligand>
</feature>
<comment type="catalytic activity">
    <reaction evidence="2">
        <text>N-terminal N-formyl-L-methionyl-[peptide] + H2O = N-terminal L-methionyl-[peptide] + formate</text>
        <dbReference type="Rhea" id="RHEA:24420"/>
        <dbReference type="Rhea" id="RHEA-COMP:10639"/>
        <dbReference type="Rhea" id="RHEA-COMP:10640"/>
        <dbReference type="ChEBI" id="CHEBI:15377"/>
        <dbReference type="ChEBI" id="CHEBI:15740"/>
        <dbReference type="ChEBI" id="CHEBI:49298"/>
        <dbReference type="ChEBI" id="CHEBI:64731"/>
        <dbReference type="EC" id="3.5.1.88"/>
    </reaction>
</comment>
<dbReference type="Proteomes" id="UP000760819">
    <property type="component" value="Unassembled WGS sequence"/>
</dbReference>
<comment type="cofactor">
    <cofactor evidence="2">
        <name>Fe(2+)</name>
        <dbReference type="ChEBI" id="CHEBI:29033"/>
    </cofactor>
    <text evidence="2">Binds 1 Fe(2+) ion.</text>
</comment>
<keyword evidence="2" id="KW-0648">Protein biosynthesis</keyword>
<dbReference type="GO" id="GO:0042586">
    <property type="term" value="F:peptide deformylase activity"/>
    <property type="evidence" value="ECO:0007669"/>
    <property type="project" value="UniProtKB-UniRule"/>
</dbReference>
<dbReference type="GO" id="GO:0046872">
    <property type="term" value="F:metal ion binding"/>
    <property type="evidence" value="ECO:0007669"/>
    <property type="project" value="UniProtKB-KW"/>
</dbReference>
<dbReference type="PANTHER" id="PTHR10458">
    <property type="entry name" value="PEPTIDE DEFORMYLASE"/>
    <property type="match status" value="1"/>
</dbReference>
<protein>
    <recommendedName>
        <fullName evidence="2">Peptide deformylase</fullName>
        <shortName evidence="2">PDF</shortName>
        <ecNumber evidence="2">3.5.1.88</ecNumber>
    </recommendedName>
    <alternativeName>
        <fullName evidence="2">Polypeptide deformylase</fullName>
    </alternativeName>
</protein>
<evidence type="ECO:0000313" key="4">
    <source>
        <dbReference type="Proteomes" id="UP000760819"/>
    </source>
</evidence>
<sequence>MEDVLIFCMSVLEILTDPHPLLHQPADEVVDFNEQLQELVNNMIHTLREKGFDGLGGLAAPQVGVLQQVFVLILPNQDPIIVVNPKVISTSGGTSKAWEYCYSVPGKRGRIRRHRKAIIEFQNQFGNKQKQEVADFVGRMYLHEIDHLGGILWTDLIEGEGDVMTEAQWREARARKRSGDKE</sequence>
<dbReference type="EC" id="3.5.1.88" evidence="2"/>
<dbReference type="InterPro" id="IPR036821">
    <property type="entry name" value="Peptide_deformylase_sf"/>
</dbReference>
<reference evidence="3" key="2">
    <citation type="journal article" date="2021" name="Microbiome">
        <title>Successional dynamics and alternative stable states in a saline activated sludge microbial community over 9 years.</title>
        <authorList>
            <person name="Wang Y."/>
            <person name="Ye J."/>
            <person name="Ju F."/>
            <person name="Liu L."/>
            <person name="Boyd J.A."/>
            <person name="Deng Y."/>
            <person name="Parks D.H."/>
            <person name="Jiang X."/>
            <person name="Yin X."/>
            <person name="Woodcroft B.J."/>
            <person name="Tyson G.W."/>
            <person name="Hugenholtz P."/>
            <person name="Polz M.F."/>
            <person name="Zhang T."/>
        </authorList>
    </citation>
    <scope>NUCLEOTIDE SEQUENCE</scope>
    <source>
        <strain evidence="3">HKST-UBA12</strain>
    </source>
</reference>
<dbReference type="EMBL" id="JAGQLI010000098">
    <property type="protein sequence ID" value="MCA9379159.1"/>
    <property type="molecule type" value="Genomic_DNA"/>
</dbReference>
<feature type="binding site" evidence="2">
    <location>
        <position position="101"/>
    </location>
    <ligand>
        <name>Fe cation</name>
        <dbReference type="ChEBI" id="CHEBI:24875"/>
    </ligand>
</feature>
<evidence type="ECO:0000256" key="1">
    <source>
        <dbReference type="ARBA" id="ARBA00010759"/>
    </source>
</evidence>
<proteinExistence type="inferred from homology"/>
<name>A0A955KZI0_9BACT</name>